<proteinExistence type="predicted"/>
<dbReference type="GO" id="GO:0031241">
    <property type="term" value="C:periplasmic side of cell outer membrane"/>
    <property type="evidence" value="ECO:0007669"/>
    <property type="project" value="TreeGrafter"/>
</dbReference>
<dbReference type="AlphaFoldDB" id="A0A1E7ZCR1"/>
<dbReference type="Proteomes" id="UP000175691">
    <property type="component" value="Unassembled WGS sequence"/>
</dbReference>
<dbReference type="OrthoDB" id="6708821at2"/>
<dbReference type="CDD" id="cd06339">
    <property type="entry name" value="PBP1_YraM_LppC_lipoprotein-like"/>
    <property type="match status" value="1"/>
</dbReference>
<dbReference type="Gene3D" id="1.25.40.650">
    <property type="match status" value="1"/>
</dbReference>
<reference evidence="3 4" key="1">
    <citation type="submission" date="2016-08" db="EMBL/GenBank/DDBJ databases">
        <authorList>
            <person name="Seilhamer J.J."/>
        </authorList>
    </citation>
    <scope>NUCLEOTIDE SEQUENCE [LARGE SCALE GENOMIC DNA]</scope>
    <source>
        <strain evidence="3 4">KCTC 42603</strain>
    </source>
</reference>
<evidence type="ECO:0000313" key="3">
    <source>
        <dbReference type="EMBL" id="OFC71251.1"/>
    </source>
</evidence>
<dbReference type="PANTHER" id="PTHR38038:SF1">
    <property type="entry name" value="PENICILLIN-BINDING PROTEIN ACTIVATOR LPOA"/>
    <property type="match status" value="1"/>
</dbReference>
<keyword evidence="1" id="KW-0472">Membrane</keyword>
<dbReference type="RefSeq" id="WP_070124874.1">
    <property type="nucleotide sequence ID" value="NZ_MDHN01000015.1"/>
</dbReference>
<dbReference type="InterPro" id="IPR007443">
    <property type="entry name" value="LpoA"/>
</dbReference>
<comment type="caution">
    <text evidence="3">The sequence shown here is derived from an EMBL/GenBank/DDBJ whole genome shotgun (WGS) entry which is preliminary data.</text>
</comment>
<dbReference type="InterPro" id="IPR028082">
    <property type="entry name" value="Peripla_BP_I"/>
</dbReference>
<sequence>MNLSASCLRIPQLSLIASALFFAGCGSTPAPKQTRAPVKSVIDKPAVDVEVTPAQLLSDAQSVWLNERDTEQRNALLLAAVGLYLDEGQTSKAQQILLSLKQSPLSEEHSILTNLYTAKAYMAQPSVTESELLALLQPLSGDQAVRQQQQELNSQLYAQQHQWLAAADALIDSRDADEELVSQVWQWVNAASDKERVAAEARFSSLRPYLALYDLAEQKGLNAAALNRSLAQFSRVFRGHPLVQFLPAEILAATQANVTEPQEVVVLLPLSGKLAATGTTVKEGLLSAYYQQSNDNESRRAPVKLHFVDTVDKSADDLSAAVAGYRWVIGPLLKENVDAIINRVSPETYMLALNRAEFPTDSTMPPATNSVLESSNVPVLADITLQAEQSLNTLAQAKAKHAFFALAPEDEAGQLADFIYQNGYKTPIVVSAQNSVNQRMKSAFTARWQTLNDNVARNKKVKLTTVDFTDSNSLREGITASLDVAQSRDRIKQIEYMVNEKLYNVPRNRRDVDAIIVFASPEQTELLNPMVEASLSPFNGQTVPVFATSRSIEYDDSKNQWRDLQNVRFLDMPWMMPQSQWQDLRSQSQALWPQRSTNMSRLFAFGVDAYNLLPHVPSMMTLPQTKVDGLSGTMRINAKGEVIRTLPQAIIDNQAVKLLSEDGSISAGR</sequence>
<feature type="chain" id="PRO_5009209699" description="Penicillin-binding protein activator" evidence="2">
    <location>
        <begin position="24"/>
        <end position="669"/>
    </location>
</feature>
<accession>A0A1E7ZCR1</accession>
<evidence type="ECO:0000256" key="1">
    <source>
        <dbReference type="ARBA" id="ARBA00023136"/>
    </source>
</evidence>
<name>A0A1E7ZCR1_9ALTE</name>
<feature type="signal peptide" evidence="2">
    <location>
        <begin position="1"/>
        <end position="23"/>
    </location>
</feature>
<dbReference type="PANTHER" id="PTHR38038">
    <property type="entry name" value="PENICILLIN-BINDING PROTEIN ACTIVATOR LPOA"/>
    <property type="match status" value="1"/>
</dbReference>
<dbReference type="SUPFAM" id="SSF53822">
    <property type="entry name" value="Periplasmic binding protein-like I"/>
    <property type="match status" value="1"/>
</dbReference>
<organism evidence="3 4">
    <name type="scientific">Alteromonas confluentis</name>
    <dbReference type="NCBI Taxonomy" id="1656094"/>
    <lineage>
        <taxon>Bacteria</taxon>
        <taxon>Pseudomonadati</taxon>
        <taxon>Pseudomonadota</taxon>
        <taxon>Gammaproteobacteria</taxon>
        <taxon>Alteromonadales</taxon>
        <taxon>Alteromonadaceae</taxon>
        <taxon>Alteromonas/Salinimonas group</taxon>
        <taxon>Alteromonas</taxon>
    </lineage>
</organism>
<dbReference type="GO" id="GO:0030234">
    <property type="term" value="F:enzyme regulator activity"/>
    <property type="evidence" value="ECO:0007669"/>
    <property type="project" value="TreeGrafter"/>
</dbReference>
<dbReference type="EMBL" id="MDHN01000015">
    <property type="protein sequence ID" value="OFC71251.1"/>
    <property type="molecule type" value="Genomic_DNA"/>
</dbReference>
<gene>
    <name evidence="3" type="ORF">BFC18_08815</name>
</gene>
<evidence type="ECO:0008006" key="5">
    <source>
        <dbReference type="Google" id="ProtNLM"/>
    </source>
</evidence>
<dbReference type="Pfam" id="PF04348">
    <property type="entry name" value="LppC"/>
    <property type="match status" value="2"/>
</dbReference>
<evidence type="ECO:0000256" key="2">
    <source>
        <dbReference type="SAM" id="SignalP"/>
    </source>
</evidence>
<keyword evidence="4" id="KW-1185">Reference proteome</keyword>
<dbReference type="Gene3D" id="3.40.50.2300">
    <property type="match status" value="2"/>
</dbReference>
<protein>
    <recommendedName>
        <fullName evidence="5">Penicillin-binding protein activator</fullName>
    </recommendedName>
</protein>
<keyword evidence="2" id="KW-0732">Signal</keyword>
<dbReference type="STRING" id="1656094.BFC18_08815"/>
<dbReference type="GO" id="GO:0009252">
    <property type="term" value="P:peptidoglycan biosynthetic process"/>
    <property type="evidence" value="ECO:0007669"/>
    <property type="project" value="TreeGrafter"/>
</dbReference>
<evidence type="ECO:0000313" key="4">
    <source>
        <dbReference type="Proteomes" id="UP000175691"/>
    </source>
</evidence>